<dbReference type="RefSeq" id="WP_184750194.1">
    <property type="nucleotide sequence ID" value="NZ_BAAAJR010000010.1"/>
</dbReference>
<evidence type="ECO:0000256" key="1">
    <source>
        <dbReference type="ARBA" id="ARBA00022679"/>
    </source>
</evidence>
<dbReference type="Gene3D" id="3.40.50.2000">
    <property type="entry name" value="Glycogen Phosphorylase B"/>
    <property type="match status" value="2"/>
</dbReference>
<feature type="domain" description="Glycosyl transferase family 1" evidence="2">
    <location>
        <begin position="203"/>
        <end position="329"/>
    </location>
</feature>
<organism evidence="3 4">
    <name type="scientific">Microbacterium thalassium</name>
    <dbReference type="NCBI Taxonomy" id="362649"/>
    <lineage>
        <taxon>Bacteria</taxon>
        <taxon>Bacillati</taxon>
        <taxon>Actinomycetota</taxon>
        <taxon>Actinomycetes</taxon>
        <taxon>Micrococcales</taxon>
        <taxon>Microbacteriaceae</taxon>
        <taxon>Microbacterium</taxon>
    </lineage>
</organism>
<dbReference type="InterPro" id="IPR001296">
    <property type="entry name" value="Glyco_trans_1"/>
</dbReference>
<evidence type="ECO:0000259" key="2">
    <source>
        <dbReference type="Pfam" id="PF00534"/>
    </source>
</evidence>
<dbReference type="PANTHER" id="PTHR12526:SF584">
    <property type="entry name" value="GLYCOSYLTRANSFERASE"/>
    <property type="match status" value="1"/>
</dbReference>
<protein>
    <submittedName>
        <fullName evidence="3">Glycosyltransferase involved in cell wall biosynthesis</fullName>
    </submittedName>
</protein>
<dbReference type="EMBL" id="JACHML010000001">
    <property type="protein sequence ID" value="MBB6391008.1"/>
    <property type="molecule type" value="Genomic_DNA"/>
</dbReference>
<keyword evidence="4" id="KW-1185">Reference proteome</keyword>
<dbReference type="Proteomes" id="UP000537775">
    <property type="component" value="Unassembled WGS sequence"/>
</dbReference>
<comment type="caution">
    <text evidence="3">The sequence shown here is derived from an EMBL/GenBank/DDBJ whole genome shotgun (WGS) entry which is preliminary data.</text>
</comment>
<keyword evidence="1 3" id="KW-0808">Transferase</keyword>
<reference evidence="3 4" key="1">
    <citation type="submission" date="2020-08" db="EMBL/GenBank/DDBJ databases">
        <title>Sequencing the genomes of 1000 actinobacteria strains.</title>
        <authorList>
            <person name="Klenk H.-P."/>
        </authorList>
    </citation>
    <scope>NUCLEOTIDE SEQUENCE [LARGE SCALE GENOMIC DNA]</scope>
    <source>
        <strain evidence="3 4">DSM 12511</strain>
    </source>
</reference>
<evidence type="ECO:0000313" key="4">
    <source>
        <dbReference type="Proteomes" id="UP000537775"/>
    </source>
</evidence>
<dbReference type="SUPFAM" id="SSF53756">
    <property type="entry name" value="UDP-Glycosyltransferase/glycogen phosphorylase"/>
    <property type="match status" value="1"/>
</dbReference>
<proteinExistence type="predicted"/>
<gene>
    <name evidence="3" type="ORF">HD594_001321</name>
</gene>
<dbReference type="Pfam" id="PF00534">
    <property type="entry name" value="Glycos_transf_1"/>
    <property type="match status" value="1"/>
</dbReference>
<dbReference type="AlphaFoldDB" id="A0A7X0KUE0"/>
<dbReference type="PANTHER" id="PTHR12526">
    <property type="entry name" value="GLYCOSYLTRANSFERASE"/>
    <property type="match status" value="1"/>
</dbReference>
<name>A0A7X0KUE0_9MICO</name>
<evidence type="ECO:0000313" key="3">
    <source>
        <dbReference type="EMBL" id="MBB6391008.1"/>
    </source>
</evidence>
<accession>A0A7X0KUE0</accession>
<dbReference type="GO" id="GO:0016757">
    <property type="term" value="F:glycosyltransferase activity"/>
    <property type="evidence" value="ECO:0007669"/>
    <property type="project" value="InterPro"/>
</dbReference>
<sequence length="388" mass="41848">MSGLLVTEWIEPAGGAERVLDRLAGLFPHADMLALWSDAPDRYPDRIVRETWLSRTPLRRRKALALPVMPVTWRIPRQRGHEWTLVSSHAFAHHVRTEPGTPKLVYAHTPARYLWAPELDARGDNLAARIAGPPLRAIDRRRAGDATALAANSRFVADRIARSWDREATVVHPPVDVAAIRTGAWRADLTDADRRLLDKLPVDVVLGVSRFIPYKRMDAVIAAGEVLDRPVVIAGSGPLEAELREAAAAASVPVRLVVGPSDALVRALMERASLFVFPPVEDFGIVAVEAMAAGTPVMANRRGGAGESVVDGVSGALFDPRSADETAAAADVCAGIPRERISAHALRFDAEAFDRDLLAWLAPHVADAASLSDQRAHAGVRADEGADA</sequence>